<keyword evidence="2" id="KW-1185">Reference proteome</keyword>
<accession>A0ABT3FR02</accession>
<protein>
    <submittedName>
        <fullName evidence="1">Uncharacterized protein</fullName>
    </submittedName>
</protein>
<reference evidence="1 2" key="1">
    <citation type="submission" date="2022-10" db="EMBL/GenBank/DDBJ databases">
        <title>Luteolibacter flavescens strain MCCC 1K03193, whole genome shotgun sequencing project.</title>
        <authorList>
            <person name="Zhao G."/>
            <person name="Shen L."/>
        </authorList>
    </citation>
    <scope>NUCLEOTIDE SEQUENCE [LARGE SCALE GENOMIC DNA]</scope>
    <source>
        <strain evidence="1 2">MCCC 1K03193</strain>
    </source>
</reference>
<proteinExistence type="predicted"/>
<dbReference type="EMBL" id="JAPDDS010000006">
    <property type="protein sequence ID" value="MCW1885634.1"/>
    <property type="molecule type" value="Genomic_DNA"/>
</dbReference>
<dbReference type="Proteomes" id="UP001207930">
    <property type="component" value="Unassembled WGS sequence"/>
</dbReference>
<organism evidence="1 2">
    <name type="scientific">Luteolibacter flavescens</name>
    <dbReference type="NCBI Taxonomy" id="1859460"/>
    <lineage>
        <taxon>Bacteria</taxon>
        <taxon>Pseudomonadati</taxon>
        <taxon>Verrucomicrobiota</taxon>
        <taxon>Verrucomicrobiia</taxon>
        <taxon>Verrucomicrobiales</taxon>
        <taxon>Verrucomicrobiaceae</taxon>
        <taxon>Luteolibacter</taxon>
    </lineage>
</organism>
<sequence>MISAACKIEFVPAGQPAIVLVDVDGWLEALPRFVARQNLYEPDGIALADGFIKPLGGVQVDISFTTITEPATASDMWAAFLDCLPPVLTGALVITGGGKVTTFAPAVMTTTTPALPGPDATVIKRYQIQAPLPVTEGT</sequence>
<name>A0ABT3FR02_9BACT</name>
<evidence type="ECO:0000313" key="1">
    <source>
        <dbReference type="EMBL" id="MCW1885634.1"/>
    </source>
</evidence>
<comment type="caution">
    <text evidence="1">The sequence shown here is derived from an EMBL/GenBank/DDBJ whole genome shotgun (WGS) entry which is preliminary data.</text>
</comment>
<evidence type="ECO:0000313" key="2">
    <source>
        <dbReference type="Proteomes" id="UP001207930"/>
    </source>
</evidence>
<dbReference type="RefSeq" id="WP_264501588.1">
    <property type="nucleotide sequence ID" value="NZ_JAPDDS010000006.1"/>
</dbReference>
<gene>
    <name evidence="1" type="ORF">OKA04_12920</name>
</gene>